<evidence type="ECO:0000256" key="9">
    <source>
        <dbReference type="ARBA" id="ARBA00022946"/>
    </source>
</evidence>
<evidence type="ECO:0000256" key="2">
    <source>
        <dbReference type="ARBA" id="ARBA00004496"/>
    </source>
</evidence>
<evidence type="ECO:0000256" key="7">
    <source>
        <dbReference type="ARBA" id="ARBA00022801"/>
    </source>
</evidence>
<sequence>MSTDQQTGHATEAGAPFDGRAAIEALMVAPGPPALGSAYQAMTEELRGFLDVLAGAAIDTEHAARLRAQLAQMTSRLRGLEVGEPQRLWGHWTDRPGRGQALIPSYDVPKGSLEASATVTFGRFHVGENMAVHGGAISMLFDDLLGWLLARSDLPPSRTAFLTTNFRAVTPVGVELTVHARITHVEGRKRFLAAELRHGDTVCADAEGLWVELRPGQP</sequence>
<evidence type="ECO:0000313" key="25">
    <source>
        <dbReference type="EMBL" id="NYG59768.1"/>
    </source>
</evidence>
<accession>A0A7Y9S457</accession>
<dbReference type="SUPFAM" id="SSF54637">
    <property type="entry name" value="Thioesterase/thiol ester dehydrase-isomerase"/>
    <property type="match status" value="1"/>
</dbReference>
<keyword evidence="6" id="KW-0053">Apoptosis</keyword>
<evidence type="ECO:0000313" key="26">
    <source>
        <dbReference type="Proteomes" id="UP000540656"/>
    </source>
</evidence>
<evidence type="ECO:0000256" key="21">
    <source>
        <dbReference type="ARBA" id="ARBA00047969"/>
    </source>
</evidence>
<evidence type="ECO:0000256" key="8">
    <source>
        <dbReference type="ARBA" id="ARBA00022832"/>
    </source>
</evidence>
<evidence type="ECO:0000256" key="3">
    <source>
        <dbReference type="ARBA" id="ARBA00004632"/>
    </source>
</evidence>
<evidence type="ECO:0000256" key="18">
    <source>
        <dbReference type="ARBA" id="ARBA00043210"/>
    </source>
</evidence>
<evidence type="ECO:0000256" key="4">
    <source>
        <dbReference type="ARBA" id="ARBA00022475"/>
    </source>
</evidence>
<evidence type="ECO:0000256" key="12">
    <source>
        <dbReference type="ARBA" id="ARBA00023273"/>
    </source>
</evidence>
<dbReference type="InterPro" id="IPR006683">
    <property type="entry name" value="Thioestr_dom"/>
</dbReference>
<dbReference type="Gene3D" id="3.10.129.10">
    <property type="entry name" value="Hotdog Thioesterase"/>
    <property type="match status" value="1"/>
</dbReference>
<evidence type="ECO:0000256" key="14">
    <source>
        <dbReference type="ARBA" id="ARBA00037002"/>
    </source>
</evidence>
<dbReference type="PANTHER" id="PTHR12418:SF19">
    <property type="entry name" value="ACYL-COENZYME A THIOESTERASE THEM4"/>
    <property type="match status" value="1"/>
</dbReference>
<keyword evidence="10" id="KW-0443">Lipid metabolism</keyword>
<dbReference type="InterPro" id="IPR052365">
    <property type="entry name" value="THEM4/THEM5_acyl-CoA_thioest"/>
</dbReference>
<dbReference type="PANTHER" id="PTHR12418">
    <property type="entry name" value="ACYL-COENZYME A THIOESTERASE THEM4"/>
    <property type="match status" value="1"/>
</dbReference>
<name>A0A7Y9S457_9ACTN</name>
<evidence type="ECO:0000256" key="6">
    <source>
        <dbReference type="ARBA" id="ARBA00022703"/>
    </source>
</evidence>
<dbReference type="EC" id="3.1.2.2" evidence="16"/>
<evidence type="ECO:0000256" key="1">
    <source>
        <dbReference type="ARBA" id="ARBA00004170"/>
    </source>
</evidence>
<dbReference type="AlphaFoldDB" id="A0A7Y9S457"/>
<dbReference type="Proteomes" id="UP000540656">
    <property type="component" value="Unassembled WGS sequence"/>
</dbReference>
<keyword evidence="9" id="KW-0809">Transit peptide</keyword>
<keyword evidence="5" id="KW-0963">Cytoplasm</keyword>
<evidence type="ECO:0000256" key="23">
    <source>
        <dbReference type="ARBA" id="ARBA00048180"/>
    </source>
</evidence>
<evidence type="ECO:0000256" key="22">
    <source>
        <dbReference type="ARBA" id="ARBA00048074"/>
    </source>
</evidence>
<comment type="catalytic activity">
    <reaction evidence="19">
        <text>octanoyl-CoA + H2O = octanoate + CoA + H(+)</text>
        <dbReference type="Rhea" id="RHEA:30143"/>
        <dbReference type="ChEBI" id="CHEBI:15377"/>
        <dbReference type="ChEBI" id="CHEBI:15378"/>
        <dbReference type="ChEBI" id="CHEBI:25646"/>
        <dbReference type="ChEBI" id="CHEBI:57287"/>
        <dbReference type="ChEBI" id="CHEBI:57386"/>
    </reaction>
    <physiologicalReaction direction="left-to-right" evidence="19">
        <dbReference type="Rhea" id="RHEA:30144"/>
    </physiologicalReaction>
</comment>
<keyword evidence="12" id="KW-0966">Cell projection</keyword>
<dbReference type="GO" id="GO:0016787">
    <property type="term" value="F:hydrolase activity"/>
    <property type="evidence" value="ECO:0007669"/>
    <property type="project" value="UniProtKB-KW"/>
</dbReference>
<evidence type="ECO:0000256" key="11">
    <source>
        <dbReference type="ARBA" id="ARBA00023136"/>
    </source>
</evidence>
<evidence type="ECO:0000256" key="15">
    <source>
        <dbReference type="ARBA" id="ARBA00038456"/>
    </source>
</evidence>
<keyword evidence="8" id="KW-0276">Fatty acid metabolism</keyword>
<evidence type="ECO:0000256" key="20">
    <source>
        <dbReference type="ARBA" id="ARBA00047734"/>
    </source>
</evidence>
<dbReference type="Pfam" id="PF03061">
    <property type="entry name" value="4HBT"/>
    <property type="match status" value="1"/>
</dbReference>
<keyword evidence="7" id="KW-0378">Hydrolase</keyword>
<comment type="similarity">
    <text evidence="15">Belongs to the THEM4/THEM5 thioesterase family.</text>
</comment>
<keyword evidence="11" id="KW-0472">Membrane</keyword>
<feature type="domain" description="Thioesterase" evidence="24">
    <location>
        <begin position="132"/>
        <end position="201"/>
    </location>
</feature>
<dbReference type="GO" id="GO:0006631">
    <property type="term" value="P:fatty acid metabolic process"/>
    <property type="evidence" value="ECO:0007669"/>
    <property type="project" value="UniProtKB-KW"/>
</dbReference>
<dbReference type="RefSeq" id="WP_179502784.1">
    <property type="nucleotide sequence ID" value="NZ_JACCAA010000001.1"/>
</dbReference>
<keyword evidence="4" id="KW-1003">Cell membrane</keyword>
<dbReference type="GO" id="GO:0005737">
    <property type="term" value="C:cytoplasm"/>
    <property type="evidence" value="ECO:0007669"/>
    <property type="project" value="UniProtKB-SubCell"/>
</dbReference>
<comment type="catalytic activity">
    <reaction evidence="21">
        <text>decanoyl-CoA + H2O = decanoate + CoA + H(+)</text>
        <dbReference type="Rhea" id="RHEA:40059"/>
        <dbReference type="ChEBI" id="CHEBI:15377"/>
        <dbReference type="ChEBI" id="CHEBI:15378"/>
        <dbReference type="ChEBI" id="CHEBI:27689"/>
        <dbReference type="ChEBI" id="CHEBI:57287"/>
        <dbReference type="ChEBI" id="CHEBI:61430"/>
    </reaction>
    <physiologicalReaction direction="left-to-right" evidence="21">
        <dbReference type="Rhea" id="RHEA:40060"/>
    </physiologicalReaction>
</comment>
<comment type="catalytic activity">
    <reaction evidence="13">
        <text>(5Z,8Z,11Z,14Z)-eicosatetraenoyl-CoA + H2O = (5Z,8Z,11Z,14Z)-eicosatetraenoate + CoA + H(+)</text>
        <dbReference type="Rhea" id="RHEA:40151"/>
        <dbReference type="ChEBI" id="CHEBI:15377"/>
        <dbReference type="ChEBI" id="CHEBI:15378"/>
        <dbReference type="ChEBI" id="CHEBI:32395"/>
        <dbReference type="ChEBI" id="CHEBI:57287"/>
        <dbReference type="ChEBI" id="CHEBI:57368"/>
    </reaction>
    <physiologicalReaction direction="left-to-right" evidence="13">
        <dbReference type="Rhea" id="RHEA:40152"/>
    </physiologicalReaction>
</comment>
<comment type="catalytic activity">
    <reaction evidence="23">
        <text>tetradecanoyl-CoA + H2O = tetradecanoate + CoA + H(+)</text>
        <dbReference type="Rhea" id="RHEA:40119"/>
        <dbReference type="ChEBI" id="CHEBI:15377"/>
        <dbReference type="ChEBI" id="CHEBI:15378"/>
        <dbReference type="ChEBI" id="CHEBI:30807"/>
        <dbReference type="ChEBI" id="CHEBI:57287"/>
        <dbReference type="ChEBI" id="CHEBI:57385"/>
    </reaction>
    <physiologicalReaction direction="left-to-right" evidence="23">
        <dbReference type="Rhea" id="RHEA:40120"/>
    </physiologicalReaction>
</comment>
<evidence type="ECO:0000259" key="24">
    <source>
        <dbReference type="Pfam" id="PF03061"/>
    </source>
</evidence>
<dbReference type="InterPro" id="IPR029069">
    <property type="entry name" value="HotDog_dom_sf"/>
</dbReference>
<evidence type="ECO:0000256" key="17">
    <source>
        <dbReference type="ARBA" id="ARBA00040123"/>
    </source>
</evidence>
<evidence type="ECO:0000256" key="16">
    <source>
        <dbReference type="ARBA" id="ARBA00038848"/>
    </source>
</evidence>
<organism evidence="25 26">
    <name type="scientific">Nocardioides daedukensis</name>
    <dbReference type="NCBI Taxonomy" id="634462"/>
    <lineage>
        <taxon>Bacteria</taxon>
        <taxon>Bacillati</taxon>
        <taxon>Actinomycetota</taxon>
        <taxon>Actinomycetes</taxon>
        <taxon>Propionibacteriales</taxon>
        <taxon>Nocardioidaceae</taxon>
        <taxon>Nocardioides</taxon>
    </lineage>
</organism>
<evidence type="ECO:0000256" key="19">
    <source>
        <dbReference type="ARBA" id="ARBA00047588"/>
    </source>
</evidence>
<proteinExistence type="inferred from homology"/>
<dbReference type="CDD" id="cd03443">
    <property type="entry name" value="PaaI_thioesterase"/>
    <property type="match status" value="1"/>
</dbReference>
<comment type="catalytic activity">
    <reaction evidence="14">
        <text>(9Z)-octadecenoyl-CoA + H2O = (9Z)-octadecenoate + CoA + H(+)</text>
        <dbReference type="Rhea" id="RHEA:40139"/>
        <dbReference type="ChEBI" id="CHEBI:15377"/>
        <dbReference type="ChEBI" id="CHEBI:15378"/>
        <dbReference type="ChEBI" id="CHEBI:30823"/>
        <dbReference type="ChEBI" id="CHEBI:57287"/>
        <dbReference type="ChEBI" id="CHEBI:57387"/>
    </reaction>
    <physiologicalReaction direction="left-to-right" evidence="14">
        <dbReference type="Rhea" id="RHEA:40140"/>
    </physiologicalReaction>
</comment>
<dbReference type="EMBL" id="JACCAA010000001">
    <property type="protein sequence ID" value="NYG59768.1"/>
    <property type="molecule type" value="Genomic_DNA"/>
</dbReference>
<evidence type="ECO:0000256" key="13">
    <source>
        <dbReference type="ARBA" id="ARBA00035852"/>
    </source>
</evidence>
<reference evidence="25 26" key="1">
    <citation type="submission" date="2020-07" db="EMBL/GenBank/DDBJ databases">
        <title>Sequencing the genomes of 1000 actinobacteria strains.</title>
        <authorList>
            <person name="Klenk H.-P."/>
        </authorList>
    </citation>
    <scope>NUCLEOTIDE SEQUENCE [LARGE SCALE GENOMIC DNA]</scope>
    <source>
        <strain evidence="25 26">DSM 23819</strain>
    </source>
</reference>
<gene>
    <name evidence="25" type="ORF">BJ980_002691</name>
</gene>
<dbReference type="GO" id="GO:0016020">
    <property type="term" value="C:membrane"/>
    <property type="evidence" value="ECO:0007669"/>
    <property type="project" value="UniProtKB-SubCell"/>
</dbReference>
<evidence type="ECO:0000256" key="5">
    <source>
        <dbReference type="ARBA" id="ARBA00022490"/>
    </source>
</evidence>
<protein>
    <recommendedName>
        <fullName evidence="17">Acyl-coenzyme A thioesterase THEM4</fullName>
        <ecNumber evidence="16">3.1.2.2</ecNumber>
    </recommendedName>
    <alternativeName>
        <fullName evidence="18">Thioesterase superfamily member 4</fullName>
    </alternativeName>
</protein>
<comment type="subcellular location">
    <subcellularLocation>
        <location evidence="3">Cell projection</location>
        <location evidence="3">Ruffle membrane</location>
    </subcellularLocation>
    <subcellularLocation>
        <location evidence="2">Cytoplasm</location>
    </subcellularLocation>
    <subcellularLocation>
        <location evidence="1">Membrane</location>
        <topology evidence="1">Peripheral membrane protein</topology>
    </subcellularLocation>
</comment>
<comment type="catalytic activity">
    <reaction evidence="22">
        <text>dodecanoyl-CoA + H2O = dodecanoate + CoA + H(+)</text>
        <dbReference type="Rhea" id="RHEA:30135"/>
        <dbReference type="ChEBI" id="CHEBI:15377"/>
        <dbReference type="ChEBI" id="CHEBI:15378"/>
        <dbReference type="ChEBI" id="CHEBI:18262"/>
        <dbReference type="ChEBI" id="CHEBI:57287"/>
        <dbReference type="ChEBI" id="CHEBI:57375"/>
    </reaction>
    <physiologicalReaction direction="left-to-right" evidence="22">
        <dbReference type="Rhea" id="RHEA:30136"/>
    </physiologicalReaction>
</comment>
<comment type="caution">
    <text evidence="25">The sequence shown here is derived from an EMBL/GenBank/DDBJ whole genome shotgun (WGS) entry which is preliminary data.</text>
</comment>
<comment type="catalytic activity">
    <reaction evidence="20">
        <text>hexadecanoyl-CoA + H2O = hexadecanoate + CoA + H(+)</text>
        <dbReference type="Rhea" id="RHEA:16645"/>
        <dbReference type="ChEBI" id="CHEBI:7896"/>
        <dbReference type="ChEBI" id="CHEBI:15377"/>
        <dbReference type="ChEBI" id="CHEBI:15378"/>
        <dbReference type="ChEBI" id="CHEBI:57287"/>
        <dbReference type="ChEBI" id="CHEBI:57379"/>
        <dbReference type="EC" id="3.1.2.2"/>
    </reaction>
    <physiologicalReaction direction="left-to-right" evidence="20">
        <dbReference type="Rhea" id="RHEA:16646"/>
    </physiologicalReaction>
</comment>
<evidence type="ECO:0000256" key="10">
    <source>
        <dbReference type="ARBA" id="ARBA00023098"/>
    </source>
</evidence>
<keyword evidence="26" id="KW-1185">Reference proteome</keyword>